<dbReference type="InterPro" id="IPR000182">
    <property type="entry name" value="GNAT_dom"/>
</dbReference>
<dbReference type="CDD" id="cd04301">
    <property type="entry name" value="NAT_SF"/>
    <property type="match status" value="1"/>
</dbReference>
<accession>A0A0D6E0G8</accession>
<dbReference type="InterPro" id="IPR039143">
    <property type="entry name" value="GNPNAT1-like"/>
</dbReference>
<protein>
    <submittedName>
        <fullName evidence="2">GNAT family acetyltransferase</fullName>
    </submittedName>
</protein>
<dbReference type="HOGENOM" id="CLU_056607_6_1_9"/>
<dbReference type="EMBL" id="LN774769">
    <property type="protein sequence ID" value="CEN29280.1"/>
    <property type="molecule type" value="Genomic_DNA"/>
</dbReference>
<gene>
    <name evidence="2" type="ORF">LACPI_2080</name>
</gene>
<dbReference type="GO" id="GO:0008080">
    <property type="term" value="F:N-acetyltransferase activity"/>
    <property type="evidence" value="ECO:0007669"/>
    <property type="project" value="TreeGrafter"/>
</dbReference>
<dbReference type="SUPFAM" id="SSF55729">
    <property type="entry name" value="Acyl-CoA N-acyltransferases (Nat)"/>
    <property type="match status" value="1"/>
</dbReference>
<evidence type="ECO:0000313" key="3">
    <source>
        <dbReference type="Proteomes" id="UP000033166"/>
    </source>
</evidence>
<evidence type="ECO:0000313" key="2">
    <source>
        <dbReference type="EMBL" id="CEN29280.1"/>
    </source>
</evidence>
<dbReference type="PROSITE" id="PS51186">
    <property type="entry name" value="GNAT"/>
    <property type="match status" value="1"/>
</dbReference>
<dbReference type="AlphaFoldDB" id="A0A0D6E0G8"/>
<dbReference type="Gene3D" id="3.40.630.30">
    <property type="match status" value="1"/>
</dbReference>
<proteinExistence type="predicted"/>
<dbReference type="STRING" id="1364.LP2241_50452"/>
<dbReference type="RefSeq" id="WP_047916273.1">
    <property type="nucleotide sequence ID" value="NZ_LN774769.1"/>
</dbReference>
<feature type="domain" description="N-acetyltransferase" evidence="1">
    <location>
        <begin position="4"/>
        <end position="145"/>
    </location>
</feature>
<organism evidence="2 3">
    <name type="scientific">Pseudolactococcus piscium MKFS47</name>
    <dbReference type="NCBI Taxonomy" id="297352"/>
    <lineage>
        <taxon>Bacteria</taxon>
        <taxon>Bacillati</taxon>
        <taxon>Bacillota</taxon>
        <taxon>Bacilli</taxon>
        <taxon>Lactobacillales</taxon>
        <taxon>Streptococcaceae</taxon>
        <taxon>Pseudolactococcus</taxon>
    </lineage>
</organism>
<dbReference type="InterPro" id="IPR016181">
    <property type="entry name" value="Acyl_CoA_acyltransferase"/>
</dbReference>
<reference evidence="3" key="1">
    <citation type="submission" date="2015-01" db="EMBL/GenBank/DDBJ databases">
        <authorList>
            <person name="Andreevskaya M."/>
        </authorList>
    </citation>
    <scope>NUCLEOTIDE SEQUENCE [LARGE SCALE GENOMIC DNA]</scope>
    <source>
        <strain evidence="3">MKFS47</strain>
    </source>
</reference>
<sequence length="145" mass="16521">MTIKHTRDNLSPVYHQSLSIRHAVFVKEQQVPLTLEIDQNEAYCIHFVLFDDADTPVATLRILPDKSGKQALIQRVATLKPYRGKGYAFDLMTEALAFLKTQQIELAELHAQLEAIPFYEKLGFTSFGDEFLDADIKHLAMKKTV</sequence>
<dbReference type="KEGG" id="lpk:LACPI_2080"/>
<evidence type="ECO:0000259" key="1">
    <source>
        <dbReference type="PROSITE" id="PS51186"/>
    </source>
</evidence>
<dbReference type="Pfam" id="PF13673">
    <property type="entry name" value="Acetyltransf_10"/>
    <property type="match status" value="1"/>
</dbReference>
<dbReference type="PANTHER" id="PTHR13355">
    <property type="entry name" value="GLUCOSAMINE 6-PHOSPHATE N-ACETYLTRANSFERASE"/>
    <property type="match status" value="1"/>
</dbReference>
<keyword evidence="2" id="KW-0808">Transferase</keyword>
<dbReference type="Proteomes" id="UP000033166">
    <property type="component" value="Chromosome I"/>
</dbReference>
<name>A0A0D6E0G8_9LACT</name>